<name>B7PKB3_IXOSC</name>
<dbReference type="EMBL" id="DS732103">
    <property type="protein sequence ID" value="EEC07035.1"/>
    <property type="molecule type" value="Genomic_DNA"/>
</dbReference>
<protein>
    <submittedName>
        <fullName evidence="1 2">Uncharacterized protein</fullName>
    </submittedName>
</protein>
<dbReference type="EnsemblMetazoa" id="ISCW006443-RA">
    <property type="protein sequence ID" value="ISCW006443-PA"/>
    <property type="gene ID" value="ISCW006443"/>
</dbReference>
<gene>
    <name evidence="1" type="ORF">IscW_ISCW006443</name>
</gene>
<dbReference type="AlphaFoldDB" id="B7PKB3"/>
<dbReference type="VEuPathDB" id="VectorBase:ISCI006443"/>
<dbReference type="VEuPathDB" id="VectorBase:ISCW006443"/>
<dbReference type="HOGENOM" id="CLU_3126672_0_0_1"/>
<reference evidence="1 3" key="1">
    <citation type="submission" date="2008-03" db="EMBL/GenBank/DDBJ databases">
        <title>Annotation of Ixodes scapularis.</title>
        <authorList>
            <consortium name="Ixodes scapularis Genome Project Consortium"/>
            <person name="Caler E."/>
            <person name="Hannick L.I."/>
            <person name="Bidwell S."/>
            <person name="Joardar V."/>
            <person name="Thiagarajan M."/>
            <person name="Amedeo P."/>
            <person name="Galinsky K.J."/>
            <person name="Schobel S."/>
            <person name="Inman J."/>
            <person name="Hostetler J."/>
            <person name="Miller J."/>
            <person name="Hammond M."/>
            <person name="Megy K."/>
            <person name="Lawson D."/>
            <person name="Kodira C."/>
            <person name="Sutton G."/>
            <person name="Meyer J."/>
            <person name="Hill C.A."/>
            <person name="Birren B."/>
            <person name="Nene V."/>
            <person name="Collins F."/>
            <person name="Alarcon-Chaidez F."/>
            <person name="Wikel S."/>
            <person name="Strausberg R."/>
        </authorList>
    </citation>
    <scope>NUCLEOTIDE SEQUENCE [LARGE SCALE GENOMIC DNA]</scope>
    <source>
        <strain evidence="3">Wikel</strain>
        <strain evidence="1">Wikel colony</strain>
    </source>
</reference>
<dbReference type="PaxDb" id="6945-B7PKB3"/>
<evidence type="ECO:0000313" key="3">
    <source>
        <dbReference type="Proteomes" id="UP000001555"/>
    </source>
</evidence>
<dbReference type="InParanoid" id="B7PKB3"/>
<evidence type="ECO:0000313" key="2">
    <source>
        <dbReference type="EnsemblMetazoa" id="ISCW006443-PA"/>
    </source>
</evidence>
<evidence type="ECO:0000313" key="1">
    <source>
        <dbReference type="EMBL" id="EEC07035.1"/>
    </source>
</evidence>
<organism>
    <name type="scientific">Ixodes scapularis</name>
    <name type="common">Black-legged tick</name>
    <name type="synonym">Deer tick</name>
    <dbReference type="NCBI Taxonomy" id="6945"/>
    <lineage>
        <taxon>Eukaryota</taxon>
        <taxon>Metazoa</taxon>
        <taxon>Ecdysozoa</taxon>
        <taxon>Arthropoda</taxon>
        <taxon>Chelicerata</taxon>
        <taxon>Arachnida</taxon>
        <taxon>Acari</taxon>
        <taxon>Parasitiformes</taxon>
        <taxon>Ixodida</taxon>
        <taxon>Ixodoidea</taxon>
        <taxon>Ixodidae</taxon>
        <taxon>Ixodinae</taxon>
        <taxon>Ixodes</taxon>
    </lineage>
</organism>
<reference evidence="2" key="2">
    <citation type="submission" date="2020-05" db="UniProtKB">
        <authorList>
            <consortium name="EnsemblMetazoa"/>
        </authorList>
    </citation>
    <scope>IDENTIFICATION</scope>
    <source>
        <strain evidence="2">wikel</strain>
    </source>
</reference>
<dbReference type="EMBL" id="ABJB010099661">
    <property type="status" value="NOT_ANNOTATED_CDS"/>
    <property type="molecule type" value="Genomic_DNA"/>
</dbReference>
<keyword evidence="3" id="KW-1185">Reference proteome</keyword>
<accession>B7PKB3</accession>
<proteinExistence type="predicted"/>
<dbReference type="Proteomes" id="UP000001555">
    <property type="component" value="Unassembled WGS sequence"/>
</dbReference>
<sequence length="50" mass="5553">MWANDGDADKQTCTLQEGLDAIPEYLKSVDMSLSPKKTKCTLFSQSSRDV</sequence>